<feature type="transmembrane region" description="Helical" evidence="1">
    <location>
        <begin position="119"/>
        <end position="142"/>
    </location>
</feature>
<dbReference type="Proteomes" id="UP000460290">
    <property type="component" value="Unassembled WGS sequence"/>
</dbReference>
<protein>
    <submittedName>
        <fullName evidence="2">Uncharacterized protein</fullName>
    </submittedName>
</protein>
<feature type="transmembrane region" description="Helical" evidence="1">
    <location>
        <begin position="93"/>
        <end position="113"/>
    </location>
</feature>
<evidence type="ECO:0000256" key="1">
    <source>
        <dbReference type="SAM" id="Phobius"/>
    </source>
</evidence>
<evidence type="ECO:0000313" key="3">
    <source>
        <dbReference type="Proteomes" id="UP000460290"/>
    </source>
</evidence>
<evidence type="ECO:0000313" key="2">
    <source>
        <dbReference type="EMBL" id="MXO82564.1"/>
    </source>
</evidence>
<dbReference type="RefSeq" id="WP_290258945.1">
    <property type="nucleotide sequence ID" value="NZ_JAUFQM010000001.1"/>
</dbReference>
<dbReference type="AlphaFoldDB" id="A0A844Z4Z0"/>
<keyword evidence="1" id="KW-1133">Transmembrane helix</keyword>
<feature type="transmembrane region" description="Helical" evidence="1">
    <location>
        <begin position="12"/>
        <end position="31"/>
    </location>
</feature>
<keyword evidence="1" id="KW-0472">Membrane</keyword>
<proteinExistence type="predicted"/>
<keyword evidence="3" id="KW-1185">Reference proteome</keyword>
<feature type="transmembrane region" description="Helical" evidence="1">
    <location>
        <begin position="38"/>
        <end position="56"/>
    </location>
</feature>
<dbReference type="EMBL" id="WTYZ01000001">
    <property type="protein sequence ID" value="MXO82564.1"/>
    <property type="molecule type" value="Genomic_DNA"/>
</dbReference>
<feature type="transmembrane region" description="Helical" evidence="1">
    <location>
        <begin position="68"/>
        <end position="86"/>
    </location>
</feature>
<name>A0A844Z4Z0_9SPHN</name>
<sequence>MALAVLDLWNEYRAFAQGGMIILLFLLAIRFGREPEKLSAGAFVWLLVSSSVYRWLSDQQASLQSLDIGFFLIDVSVAAIMIVIALRANRMYTLWLAGFQIIATFAHLARGLTDAISPIAYAIMYIAPSYFQIIILAFGIWFHHKRVKRHGSYRSWRTSSPPSRDQRPLS</sequence>
<organism evidence="2 3">
    <name type="scientific">Pontixanthobacter aestiaquae</name>
    <dbReference type="NCBI Taxonomy" id="1509367"/>
    <lineage>
        <taxon>Bacteria</taxon>
        <taxon>Pseudomonadati</taxon>
        <taxon>Pseudomonadota</taxon>
        <taxon>Alphaproteobacteria</taxon>
        <taxon>Sphingomonadales</taxon>
        <taxon>Erythrobacteraceae</taxon>
        <taxon>Pontixanthobacter</taxon>
    </lineage>
</organism>
<keyword evidence="1" id="KW-0812">Transmembrane</keyword>
<accession>A0A844Z4Z0</accession>
<comment type="caution">
    <text evidence="2">The sequence shown here is derived from an EMBL/GenBank/DDBJ whole genome shotgun (WGS) entry which is preliminary data.</text>
</comment>
<gene>
    <name evidence="2" type="ORF">GRI35_04140</name>
</gene>
<reference evidence="2 3" key="1">
    <citation type="submission" date="2019-12" db="EMBL/GenBank/DDBJ databases">
        <title>Genomic-based taxomic classification of the family Erythrobacteraceae.</title>
        <authorList>
            <person name="Xu L."/>
        </authorList>
    </citation>
    <scope>NUCLEOTIDE SEQUENCE [LARGE SCALE GENOMIC DNA]</scope>
    <source>
        <strain evidence="2 3">KCTC 42006</strain>
    </source>
</reference>